<evidence type="ECO:0000256" key="2">
    <source>
        <dbReference type="ARBA" id="ARBA00004377"/>
    </source>
</evidence>
<comment type="function">
    <text evidence="1 12">Required for the export of heme to the periplasm for the biogenesis of c-type cytochromes.</text>
</comment>
<feature type="transmembrane region" description="Helical" evidence="12">
    <location>
        <begin position="16"/>
        <end position="39"/>
    </location>
</feature>
<dbReference type="Pfam" id="PF04995">
    <property type="entry name" value="CcmD"/>
    <property type="match status" value="1"/>
</dbReference>
<dbReference type="GO" id="GO:0015886">
    <property type="term" value="P:heme transport"/>
    <property type="evidence" value="ECO:0007669"/>
    <property type="project" value="InterPro"/>
</dbReference>
<dbReference type="AlphaFoldDB" id="A0A127K869"/>
<dbReference type="KEGG" id="thu:AC731_015025"/>
<organism evidence="13 14">
    <name type="scientific">Thauera humireducens</name>
    <dbReference type="NCBI Taxonomy" id="1134435"/>
    <lineage>
        <taxon>Bacteria</taxon>
        <taxon>Pseudomonadati</taxon>
        <taxon>Pseudomonadota</taxon>
        <taxon>Betaproteobacteria</taxon>
        <taxon>Rhodocyclales</taxon>
        <taxon>Zoogloeaceae</taxon>
        <taxon>Thauera</taxon>
    </lineage>
</organism>
<evidence type="ECO:0000313" key="14">
    <source>
        <dbReference type="Proteomes" id="UP000036902"/>
    </source>
</evidence>
<comment type="similarity">
    <text evidence="3 12">Belongs to the CcmD/CycX/HelD family.</text>
</comment>
<evidence type="ECO:0000256" key="6">
    <source>
        <dbReference type="ARBA" id="ARBA00022475"/>
    </source>
</evidence>
<dbReference type="GO" id="GO:0005886">
    <property type="term" value="C:plasma membrane"/>
    <property type="evidence" value="ECO:0007669"/>
    <property type="project" value="UniProtKB-SubCell"/>
</dbReference>
<evidence type="ECO:0000256" key="10">
    <source>
        <dbReference type="ARBA" id="ARBA00022989"/>
    </source>
</evidence>
<keyword evidence="11 12" id="KW-0472">Membrane</keyword>
<evidence type="ECO:0000256" key="9">
    <source>
        <dbReference type="ARBA" id="ARBA00022748"/>
    </source>
</evidence>
<evidence type="ECO:0000256" key="3">
    <source>
        <dbReference type="ARBA" id="ARBA00008741"/>
    </source>
</evidence>
<keyword evidence="8 12" id="KW-0812">Transmembrane</keyword>
<protein>
    <recommendedName>
        <fullName evidence="4 12">Heme exporter protein D</fullName>
    </recommendedName>
</protein>
<dbReference type="GO" id="GO:0017004">
    <property type="term" value="P:cytochrome complex assembly"/>
    <property type="evidence" value="ECO:0007669"/>
    <property type="project" value="UniProtKB-KW"/>
</dbReference>
<keyword evidence="10 12" id="KW-1133">Transmembrane helix</keyword>
<dbReference type="InterPro" id="IPR007078">
    <property type="entry name" value="Haem_export_protD_CcmD"/>
</dbReference>
<dbReference type="NCBIfam" id="TIGR03141">
    <property type="entry name" value="cytochro_ccmD"/>
    <property type="match status" value="1"/>
</dbReference>
<evidence type="ECO:0000256" key="5">
    <source>
        <dbReference type="ARBA" id="ARBA00022448"/>
    </source>
</evidence>
<evidence type="ECO:0000256" key="7">
    <source>
        <dbReference type="ARBA" id="ARBA00022519"/>
    </source>
</evidence>
<keyword evidence="6 12" id="KW-1003">Cell membrane</keyword>
<sequence>MAQWESWSAFWDMGGAAFFVWGSYGVTFALMALELVLVLRRRKDTVTRLLRWRRAVGKDSARKTGASVPVMESET</sequence>
<name>A0A127K869_9RHOO</name>
<reference evidence="14" key="1">
    <citation type="submission" date="2016-03" db="EMBL/GenBank/DDBJ databases">
        <authorList>
            <person name="Ma C."/>
            <person name="Zhou S."/>
            <person name="Yang G."/>
        </authorList>
    </citation>
    <scope>NUCLEOTIDE SEQUENCE [LARGE SCALE GENOMIC DNA]</scope>
    <source>
        <strain evidence="14">SgZ-1</strain>
    </source>
</reference>
<evidence type="ECO:0000256" key="12">
    <source>
        <dbReference type="RuleBase" id="RU363101"/>
    </source>
</evidence>
<gene>
    <name evidence="13" type="ORF">AC731_015025</name>
</gene>
<keyword evidence="14" id="KW-1185">Reference proteome</keyword>
<dbReference type="Proteomes" id="UP000036902">
    <property type="component" value="Chromosome"/>
</dbReference>
<evidence type="ECO:0000256" key="8">
    <source>
        <dbReference type="ARBA" id="ARBA00022692"/>
    </source>
</evidence>
<evidence type="ECO:0000313" key="13">
    <source>
        <dbReference type="EMBL" id="AMO38137.1"/>
    </source>
</evidence>
<comment type="subcellular location">
    <subcellularLocation>
        <location evidence="2 12">Cell inner membrane</location>
        <topology evidence="2 12">Single-pass membrane protein</topology>
    </subcellularLocation>
</comment>
<dbReference type="STRING" id="1134435.AC731_015025"/>
<keyword evidence="7 12" id="KW-0997">Cell inner membrane</keyword>
<dbReference type="RefSeq" id="WP_004257713.1">
    <property type="nucleotide sequence ID" value="NZ_CP014646.1"/>
</dbReference>
<evidence type="ECO:0000256" key="1">
    <source>
        <dbReference type="ARBA" id="ARBA00002442"/>
    </source>
</evidence>
<proteinExistence type="inferred from homology"/>
<accession>A0A127K869</accession>
<keyword evidence="5 12" id="KW-0813">Transport</keyword>
<evidence type="ECO:0000256" key="4">
    <source>
        <dbReference type="ARBA" id="ARBA00016461"/>
    </source>
</evidence>
<evidence type="ECO:0000256" key="11">
    <source>
        <dbReference type="ARBA" id="ARBA00023136"/>
    </source>
</evidence>
<keyword evidence="9 12" id="KW-0201">Cytochrome c-type biogenesis</keyword>
<dbReference type="EMBL" id="CP014646">
    <property type="protein sequence ID" value="AMO38137.1"/>
    <property type="molecule type" value="Genomic_DNA"/>
</dbReference>